<dbReference type="RefSeq" id="WP_053585161.1">
    <property type="nucleotide sequence ID" value="NZ_LGRV01000007.1"/>
</dbReference>
<comment type="caution">
    <text evidence="2">The sequence shown here is derived from an EMBL/GenBank/DDBJ whole genome shotgun (WGS) entry which is preliminary data.</text>
</comment>
<name>A0ABR5JWD3_9BACI</name>
<keyword evidence="1" id="KW-0472">Membrane</keyword>
<organism evidence="2 3">
    <name type="scientific">Lysinibacillus contaminans</name>
    <dbReference type="NCBI Taxonomy" id="1293441"/>
    <lineage>
        <taxon>Bacteria</taxon>
        <taxon>Bacillati</taxon>
        <taxon>Bacillota</taxon>
        <taxon>Bacilli</taxon>
        <taxon>Bacillales</taxon>
        <taxon>Bacillaceae</taxon>
        <taxon>Lysinibacillus</taxon>
    </lineage>
</organism>
<keyword evidence="3" id="KW-1185">Reference proteome</keyword>
<gene>
    <name evidence="2" type="ORF">AEA09_17115</name>
</gene>
<evidence type="ECO:0000313" key="3">
    <source>
        <dbReference type="Proteomes" id="UP000050668"/>
    </source>
</evidence>
<keyword evidence="1" id="KW-0812">Transmembrane</keyword>
<feature type="transmembrane region" description="Helical" evidence="1">
    <location>
        <begin position="12"/>
        <end position="32"/>
    </location>
</feature>
<proteinExistence type="predicted"/>
<keyword evidence="1" id="KW-1133">Transmembrane helix</keyword>
<evidence type="ECO:0000313" key="2">
    <source>
        <dbReference type="EMBL" id="KOS66467.1"/>
    </source>
</evidence>
<dbReference type="Proteomes" id="UP000050668">
    <property type="component" value="Unassembled WGS sequence"/>
</dbReference>
<reference evidence="3" key="1">
    <citation type="submission" date="2015-07" db="EMBL/GenBank/DDBJ databases">
        <title>Fjat-14205 dsm 2895.</title>
        <authorList>
            <person name="Liu B."/>
            <person name="Wang J."/>
            <person name="Zhu Y."/>
            <person name="Liu G."/>
            <person name="Chen Q."/>
            <person name="Chen Z."/>
            <person name="Lan J."/>
            <person name="Che J."/>
            <person name="Ge C."/>
            <person name="Shi H."/>
            <person name="Pan Z."/>
            <person name="Liu X."/>
        </authorList>
    </citation>
    <scope>NUCLEOTIDE SEQUENCE [LARGE SCALE GENOMIC DNA]</scope>
    <source>
        <strain evidence="3">DSM 25560</strain>
    </source>
</reference>
<accession>A0ABR5JWD3</accession>
<dbReference type="EMBL" id="LGRV01000007">
    <property type="protein sequence ID" value="KOS66467.1"/>
    <property type="molecule type" value="Genomic_DNA"/>
</dbReference>
<protein>
    <submittedName>
        <fullName evidence="2">Uncharacterized protein</fullName>
    </submittedName>
</protein>
<evidence type="ECO:0000256" key="1">
    <source>
        <dbReference type="SAM" id="Phobius"/>
    </source>
</evidence>
<sequence length="75" mass="8380">MQARHFKPKYTITAAIIVGLSLLIGYAIYVNFIEVPSNETDTTKKSGIITSGMNKVMDPSNPNETVEYTLKNWTI</sequence>